<dbReference type="AlphaFoldDB" id="A0A419PLL1"/>
<reference evidence="1 2" key="1">
    <citation type="journal article" date="2018" name="Biotechnol. Adv.">
        <title>Improved genomic resources and new bioinformatic workflow for the carcinogenic parasite Clonorchis sinensis: Biotechnological implications.</title>
        <authorList>
            <person name="Wang D."/>
            <person name="Korhonen P.K."/>
            <person name="Gasser R.B."/>
            <person name="Young N.D."/>
        </authorList>
    </citation>
    <scope>NUCLEOTIDE SEQUENCE [LARGE SCALE GENOMIC DNA]</scope>
    <source>
        <strain evidence="1">Cs-k2</strain>
    </source>
</reference>
<dbReference type="InParanoid" id="A0A419PLL1"/>
<evidence type="ECO:0000313" key="1">
    <source>
        <dbReference type="EMBL" id="KAG5453336.1"/>
    </source>
</evidence>
<sequence>MRRSHLSAFLAPNFVICVNLSIRNNDNALHTNKNVLVAFAVFTFSQISQFAGVYRLPVNRWCINCSLPSHQLPLSLDNLVVSQPKCFLRVAWQLGTERTRAERFFLLLTMSGTAVRAVE</sequence>
<keyword evidence="2" id="KW-1185">Reference proteome</keyword>
<organism evidence="1 2">
    <name type="scientific">Clonorchis sinensis</name>
    <name type="common">Chinese liver fluke</name>
    <dbReference type="NCBI Taxonomy" id="79923"/>
    <lineage>
        <taxon>Eukaryota</taxon>
        <taxon>Metazoa</taxon>
        <taxon>Spiralia</taxon>
        <taxon>Lophotrochozoa</taxon>
        <taxon>Platyhelminthes</taxon>
        <taxon>Trematoda</taxon>
        <taxon>Digenea</taxon>
        <taxon>Opisthorchiida</taxon>
        <taxon>Opisthorchiata</taxon>
        <taxon>Opisthorchiidae</taxon>
        <taxon>Clonorchis</taxon>
    </lineage>
</organism>
<dbReference type="Proteomes" id="UP000286415">
    <property type="component" value="Unassembled WGS sequence"/>
</dbReference>
<dbReference type="EMBL" id="NIRI02000013">
    <property type="protein sequence ID" value="KAG5453336.1"/>
    <property type="molecule type" value="Genomic_DNA"/>
</dbReference>
<proteinExistence type="predicted"/>
<gene>
    <name evidence="1" type="ORF">CSKR_104386</name>
</gene>
<accession>A0A419PLL1</accession>
<name>A0A419PLL1_CLOSI</name>
<reference evidence="1 2" key="2">
    <citation type="journal article" date="2021" name="Genomics">
        <title>High-quality reference genome for Clonorchis sinensis.</title>
        <authorList>
            <person name="Young N.D."/>
            <person name="Stroehlein A.J."/>
            <person name="Kinkar L."/>
            <person name="Wang T."/>
            <person name="Sohn W.M."/>
            <person name="Chang B.C.H."/>
            <person name="Kaur P."/>
            <person name="Weisz D."/>
            <person name="Dudchenko O."/>
            <person name="Aiden E.L."/>
            <person name="Korhonen P.K."/>
            <person name="Gasser R.B."/>
        </authorList>
    </citation>
    <scope>NUCLEOTIDE SEQUENCE [LARGE SCALE GENOMIC DNA]</scope>
    <source>
        <strain evidence="1">Cs-k2</strain>
    </source>
</reference>
<comment type="caution">
    <text evidence="1">The sequence shown here is derived from an EMBL/GenBank/DDBJ whole genome shotgun (WGS) entry which is preliminary data.</text>
</comment>
<protein>
    <submittedName>
        <fullName evidence="1">Uncharacterized protein</fullName>
    </submittedName>
</protein>
<evidence type="ECO:0000313" key="2">
    <source>
        <dbReference type="Proteomes" id="UP000286415"/>
    </source>
</evidence>